<dbReference type="PaxDb" id="73239-Q7RN95"/>
<evidence type="ECO:0000313" key="2">
    <source>
        <dbReference type="Proteomes" id="UP000008553"/>
    </source>
</evidence>
<dbReference type="Proteomes" id="UP000008553">
    <property type="component" value="Unassembled WGS sequence"/>
</dbReference>
<dbReference type="EMBL" id="AABL01000525">
    <property type="protein sequence ID" value="EAA21328.1"/>
    <property type="molecule type" value="Genomic_DNA"/>
</dbReference>
<name>Q7RN95_PLAYO</name>
<evidence type="ECO:0000313" key="1">
    <source>
        <dbReference type="EMBL" id="EAA21328.1"/>
    </source>
</evidence>
<keyword evidence="2" id="KW-1185">Reference proteome</keyword>
<sequence>MANHNTLIISYSDVNVNFFTLCHQSQSFSRKAVNLGDLMRLWVRSKWHRYLCYHNVTNIGPIS</sequence>
<reference evidence="1 2" key="1">
    <citation type="journal article" date="2002" name="Nature">
        <title>Genome sequence and comparative analysis of the model rodent malaria parasite Plasmodium yoelii yoelii.</title>
        <authorList>
            <person name="Carlton J.M."/>
            <person name="Angiuoli S.V."/>
            <person name="Suh B.B."/>
            <person name="Kooij T.W."/>
            <person name="Pertea M."/>
            <person name="Silva J.C."/>
            <person name="Ermolaeva M.D."/>
            <person name="Allen J.E."/>
            <person name="Selengut J.D."/>
            <person name="Koo H.L."/>
            <person name="Peterson J.D."/>
            <person name="Pop M."/>
            <person name="Kosack D.S."/>
            <person name="Shumway M.F."/>
            <person name="Bidwell S.L."/>
            <person name="Shallom S.J."/>
            <person name="van Aken S.E."/>
            <person name="Riedmuller S.B."/>
            <person name="Feldblyum T.V."/>
            <person name="Cho J.K."/>
            <person name="Quackenbush J."/>
            <person name="Sedegah M."/>
            <person name="Shoaibi A."/>
            <person name="Cummings L.M."/>
            <person name="Florens L."/>
            <person name="Yates J.R."/>
            <person name="Raine J.D."/>
            <person name="Sinden R.E."/>
            <person name="Harris M.A."/>
            <person name="Cunningham D.A."/>
            <person name="Preiser P.R."/>
            <person name="Bergman L.W."/>
            <person name="Vaidya A.B."/>
            <person name="van Lin L.H."/>
            <person name="Janse C.J."/>
            <person name="Waters A.P."/>
            <person name="Smith H.O."/>
            <person name="White O.R."/>
            <person name="Salzberg S.L."/>
            <person name="Venter J.C."/>
            <person name="Fraser C.M."/>
            <person name="Hoffman S.L."/>
            <person name="Gardner M.J."/>
            <person name="Carucci D.J."/>
        </authorList>
    </citation>
    <scope>NUCLEOTIDE SEQUENCE [LARGE SCALE GENOMIC DNA]</scope>
    <source>
        <strain evidence="1 2">17XNL</strain>
    </source>
</reference>
<gene>
    <name evidence="1" type="ORF">PY01926</name>
</gene>
<accession>Q7RN95</accession>
<dbReference type="InParanoid" id="Q7RN95"/>
<comment type="caution">
    <text evidence="1">The sequence shown here is derived from an EMBL/GenBank/DDBJ whole genome shotgun (WGS) entry which is preliminary data.</text>
</comment>
<protein>
    <submittedName>
        <fullName evidence="1">Uncharacterized protein</fullName>
    </submittedName>
</protein>
<organism evidence="1 2">
    <name type="scientific">Plasmodium yoelii yoelii</name>
    <dbReference type="NCBI Taxonomy" id="73239"/>
    <lineage>
        <taxon>Eukaryota</taxon>
        <taxon>Sar</taxon>
        <taxon>Alveolata</taxon>
        <taxon>Apicomplexa</taxon>
        <taxon>Aconoidasida</taxon>
        <taxon>Haemosporida</taxon>
        <taxon>Plasmodiidae</taxon>
        <taxon>Plasmodium</taxon>
        <taxon>Plasmodium (Vinckeia)</taxon>
    </lineage>
</organism>
<proteinExistence type="predicted"/>
<dbReference type="AlphaFoldDB" id="Q7RN95"/>